<dbReference type="AlphaFoldDB" id="A0A6P7GTY3"/>
<dbReference type="RefSeq" id="XP_028147290.1">
    <property type="nucleotide sequence ID" value="XM_028291489.1"/>
</dbReference>
<dbReference type="Gene3D" id="2.40.70.10">
    <property type="entry name" value="Acid Proteases"/>
    <property type="match status" value="1"/>
</dbReference>
<sequence>MGANIRDGRPMHARALLDNGSQHSFISHALVDKLKLIPYFKQLQISTISENTSLSNEMLNLEFFPYNVKDRSFKTSFAVLDSITCRLPRATIDRSKIKVPQDLTLADPSYSVPGKIDLLLAGDIYSELLTDGFIRLGKNLPILQNTHLGYVIFGTINPQVFHRNSHLAISQSNVSLFVQSEPEENQLDKLLQQFFEIEEVPLASKLTPVTIFRN</sequence>
<name>A0A6P7GTY3_DIAVI</name>
<accession>A0A6P7GTY3</accession>
<dbReference type="InParanoid" id="A0A6P7GTY3"/>
<dbReference type="Pfam" id="PF08284">
    <property type="entry name" value="RVP_2"/>
    <property type="match status" value="1"/>
</dbReference>
<dbReference type="InterPro" id="IPR021109">
    <property type="entry name" value="Peptidase_aspartic_dom_sf"/>
</dbReference>
<gene>
    <name evidence="1" type="primary">LOC114340719</name>
</gene>
<proteinExistence type="predicted"/>
<reference evidence="1" key="1">
    <citation type="submission" date="2025-08" db="UniProtKB">
        <authorList>
            <consortium name="RefSeq"/>
        </authorList>
    </citation>
    <scope>IDENTIFICATION</scope>
    <source>
        <tissue evidence="1">Whole insect</tissue>
    </source>
</reference>
<organism evidence="1">
    <name type="scientific">Diabrotica virgifera virgifera</name>
    <name type="common">western corn rootworm</name>
    <dbReference type="NCBI Taxonomy" id="50390"/>
    <lineage>
        <taxon>Eukaryota</taxon>
        <taxon>Metazoa</taxon>
        <taxon>Ecdysozoa</taxon>
        <taxon>Arthropoda</taxon>
        <taxon>Hexapoda</taxon>
        <taxon>Insecta</taxon>
        <taxon>Pterygota</taxon>
        <taxon>Neoptera</taxon>
        <taxon>Endopterygota</taxon>
        <taxon>Coleoptera</taxon>
        <taxon>Polyphaga</taxon>
        <taxon>Cucujiformia</taxon>
        <taxon>Chrysomeloidea</taxon>
        <taxon>Chrysomelidae</taxon>
        <taxon>Galerucinae</taxon>
        <taxon>Diabroticina</taxon>
        <taxon>Diabroticites</taxon>
        <taxon>Diabrotica</taxon>
    </lineage>
</organism>
<evidence type="ECO:0000313" key="1">
    <source>
        <dbReference type="RefSeq" id="XP_028147290.1"/>
    </source>
</evidence>
<protein>
    <submittedName>
        <fullName evidence="1">Uncharacterized protein LOC114340719</fullName>
    </submittedName>
</protein>